<dbReference type="Proteomes" id="UP000055702">
    <property type="component" value="Unassembled WGS sequence"/>
</dbReference>
<accession>A0A119CYL4</accession>
<reference evidence="2 3" key="1">
    <citation type="submission" date="2016-01" db="EMBL/GenBank/DDBJ databases">
        <title>Draft genome of the antarctic isolate Shewanella frigidimarina Ag06-30.</title>
        <authorList>
            <person name="Parmeciano Di Noto G."/>
            <person name="Vazquez S."/>
            <person name="Mac Cormack W."/>
            <person name="Iriarte A."/>
            <person name="Quiroga C."/>
        </authorList>
    </citation>
    <scope>NUCLEOTIDE SEQUENCE [LARGE SCALE GENOMIC DNA]</scope>
    <source>
        <strain evidence="2 3">Ag06-30</strain>
    </source>
</reference>
<dbReference type="RefSeq" id="WP_059747949.1">
    <property type="nucleotide sequence ID" value="NZ_JBOZQD010000013.1"/>
</dbReference>
<keyword evidence="1" id="KW-0175">Coiled coil</keyword>
<protein>
    <recommendedName>
        <fullName evidence="4">KfrA N-terminal DNA-binding domain-containing protein</fullName>
    </recommendedName>
</protein>
<gene>
    <name evidence="2" type="ORF">AWJ07_10700</name>
</gene>
<evidence type="ECO:0000313" key="2">
    <source>
        <dbReference type="EMBL" id="KVX00005.1"/>
    </source>
</evidence>
<organism evidence="2">
    <name type="scientific">Shewanella frigidimarina</name>
    <dbReference type="NCBI Taxonomy" id="56812"/>
    <lineage>
        <taxon>Bacteria</taxon>
        <taxon>Pseudomonadati</taxon>
        <taxon>Pseudomonadota</taxon>
        <taxon>Gammaproteobacteria</taxon>
        <taxon>Alteromonadales</taxon>
        <taxon>Shewanellaceae</taxon>
        <taxon>Shewanella</taxon>
    </lineage>
</organism>
<dbReference type="EMBL" id="LRDC01000079">
    <property type="protein sequence ID" value="KVX00005.1"/>
    <property type="molecule type" value="Genomic_DNA"/>
</dbReference>
<proteinExistence type="predicted"/>
<evidence type="ECO:0008006" key="4">
    <source>
        <dbReference type="Google" id="ProtNLM"/>
    </source>
</evidence>
<evidence type="ECO:0000313" key="3">
    <source>
        <dbReference type="Proteomes" id="UP000055702"/>
    </source>
</evidence>
<name>A0A119CYL4_SHEFR</name>
<comment type="caution">
    <text evidence="2">The sequence shown here is derived from an EMBL/GenBank/DDBJ whole genome shotgun (WGS) entry which is preliminary data.</text>
</comment>
<evidence type="ECO:0000256" key="1">
    <source>
        <dbReference type="SAM" id="Coils"/>
    </source>
</evidence>
<sequence>MSPIEQVLAAAKSIANNGHTPSLALIKSRLGNSIPMPTLIQGLQQFKALPKSEWQHLPELADIPSIADVPSHDQPDLAQVIQQVMALQQHIAQLTQRVTELEHQAQNNMAQSNIINNKADQ</sequence>
<feature type="coiled-coil region" evidence="1">
    <location>
        <begin position="77"/>
        <end position="111"/>
    </location>
</feature>
<dbReference type="AlphaFoldDB" id="A0A119CYL4"/>